<evidence type="ECO:0000313" key="1">
    <source>
        <dbReference type="EMBL" id="WMW81351.1"/>
    </source>
</evidence>
<evidence type="ECO:0000313" key="2">
    <source>
        <dbReference type="Proteomes" id="UP001181355"/>
    </source>
</evidence>
<reference evidence="1" key="1">
    <citation type="submission" date="2023-09" db="EMBL/GenBank/DDBJ databases">
        <title>Undibacterium sp. 20NA77.5 isolated from freshwater.</title>
        <authorList>
            <person name="Le V."/>
            <person name="Ko S.-R."/>
            <person name="Ahn C.-Y."/>
            <person name="Oh H.-M."/>
        </authorList>
    </citation>
    <scope>NUCLEOTIDE SEQUENCE</scope>
    <source>
        <strain evidence="1">20NA77.5</strain>
    </source>
</reference>
<dbReference type="RefSeq" id="WP_309482831.1">
    <property type="nucleotide sequence ID" value="NZ_CP133720.1"/>
</dbReference>
<dbReference type="EMBL" id="CP133720">
    <property type="protein sequence ID" value="WMW81351.1"/>
    <property type="molecule type" value="Genomic_DNA"/>
</dbReference>
<accession>A0ABY9RJE3</accession>
<proteinExistence type="predicted"/>
<organism evidence="1 2">
    <name type="scientific">Undibacterium cyanobacteriorum</name>
    <dbReference type="NCBI Taxonomy" id="3073561"/>
    <lineage>
        <taxon>Bacteria</taxon>
        <taxon>Pseudomonadati</taxon>
        <taxon>Pseudomonadota</taxon>
        <taxon>Betaproteobacteria</taxon>
        <taxon>Burkholderiales</taxon>
        <taxon>Oxalobacteraceae</taxon>
        <taxon>Undibacterium</taxon>
    </lineage>
</organism>
<name>A0ABY9RJE3_9BURK</name>
<dbReference type="Proteomes" id="UP001181355">
    <property type="component" value="Chromosome"/>
</dbReference>
<sequence length="199" mass="22395">MSLRWIIIVLFVIGAGHQLYQRSSKPIKQADGVLVAAEPKQVNLDRGPVWKQDAYTLQAMAEFDIEARVLSKELYSFGREADLSPVDLALGWGAMSDSAVLKQLDISQSNRFYYYRWQDQPPRPPEEIASHSANMHLIPASESIAKQLKKVRPGEVVHLRGYLVNITTPDGWHWNTSMTRADTGAGACEVFRVESVEVR</sequence>
<keyword evidence="2" id="KW-1185">Reference proteome</keyword>
<gene>
    <name evidence="1" type="ORF">RF679_03480</name>
</gene>
<protein>
    <submittedName>
        <fullName evidence="1">Uncharacterized protein</fullName>
    </submittedName>
</protein>